<dbReference type="Gene3D" id="3.90.79.10">
    <property type="entry name" value="Nucleoside Triphosphate Pyrophosphohydrolase"/>
    <property type="match status" value="1"/>
</dbReference>
<feature type="domain" description="Nudix hydrolase" evidence="3">
    <location>
        <begin position="7"/>
        <end position="144"/>
    </location>
</feature>
<dbReference type="PROSITE" id="PS51462">
    <property type="entry name" value="NUDIX"/>
    <property type="match status" value="1"/>
</dbReference>
<proteinExistence type="inferred from homology"/>
<dbReference type="OrthoDB" id="447842at2759"/>
<dbReference type="InterPro" id="IPR000086">
    <property type="entry name" value="NUDIX_hydrolase_dom"/>
</dbReference>
<dbReference type="FunFam" id="3.90.79.10:FF:000060">
    <property type="entry name" value="Nudix hydrolase 1"/>
    <property type="match status" value="1"/>
</dbReference>
<accession>A0A9N9AIJ8</accession>
<dbReference type="InterPro" id="IPR020084">
    <property type="entry name" value="NUDIX_hydrolase_CS"/>
</dbReference>
<name>A0A9N9AIJ8_9GLOM</name>
<dbReference type="PANTHER" id="PTHR16099">
    <property type="entry name" value="8-OXO-DGTP DIPHOSPHATES NUDT15"/>
    <property type="match status" value="1"/>
</dbReference>
<dbReference type="PROSITE" id="PS00893">
    <property type="entry name" value="NUDIX_BOX"/>
    <property type="match status" value="1"/>
</dbReference>
<dbReference type="CDD" id="cd04678">
    <property type="entry name" value="NUDIX_MTH2_Nudt15"/>
    <property type="match status" value="1"/>
</dbReference>
<evidence type="ECO:0000313" key="5">
    <source>
        <dbReference type="Proteomes" id="UP000789831"/>
    </source>
</evidence>
<keyword evidence="5" id="KW-1185">Reference proteome</keyword>
<dbReference type="InterPro" id="IPR015797">
    <property type="entry name" value="NUDIX_hydrolase-like_dom_sf"/>
</dbReference>
<dbReference type="EMBL" id="CAJVPL010000848">
    <property type="protein sequence ID" value="CAG8534347.1"/>
    <property type="molecule type" value="Genomic_DNA"/>
</dbReference>
<dbReference type="GO" id="GO:0035539">
    <property type="term" value="F:8-oxo-7,8-dihydrodeoxyguanosine triphosphate pyrophosphatase activity"/>
    <property type="evidence" value="ECO:0007669"/>
    <property type="project" value="TreeGrafter"/>
</dbReference>
<dbReference type="GO" id="GO:0005829">
    <property type="term" value="C:cytosol"/>
    <property type="evidence" value="ECO:0007669"/>
    <property type="project" value="TreeGrafter"/>
</dbReference>
<dbReference type="PRINTS" id="PR00502">
    <property type="entry name" value="NUDIXFAMILY"/>
</dbReference>
<gene>
    <name evidence="4" type="ORF">AGERDE_LOCUS5867</name>
</gene>
<comment type="similarity">
    <text evidence="2">Belongs to the Nudix hydrolase family.</text>
</comment>
<sequence length="162" mass="18556">MSNVNGCKHPLVGVGVFVVRGDKFLIGKRKGSHGSGTWQLPGGNLEFGESFETCAEREVFEETNLRIKDIKYHFITNDFFLNENKHYVNIFMCAKIADPNAEALVMEPNKCETWEWTTWQEFIRGGISGEEDGNVKNKYRPMFTPIEHYFKLRGENGPSEKT</sequence>
<dbReference type="Pfam" id="PF00293">
    <property type="entry name" value="NUDIX"/>
    <property type="match status" value="1"/>
</dbReference>
<protein>
    <submittedName>
        <fullName evidence="4">76_t:CDS:1</fullName>
    </submittedName>
</protein>
<dbReference type="InterPro" id="IPR020476">
    <property type="entry name" value="Nudix_hydrolase"/>
</dbReference>
<dbReference type="GO" id="GO:0006203">
    <property type="term" value="P:dGTP catabolic process"/>
    <property type="evidence" value="ECO:0007669"/>
    <property type="project" value="TreeGrafter"/>
</dbReference>
<dbReference type="PANTHER" id="PTHR16099:SF5">
    <property type="entry name" value="NUCLEOTIDE TRIPHOSPHATE DIPHOSPHATASE NUDT15"/>
    <property type="match status" value="1"/>
</dbReference>
<evidence type="ECO:0000259" key="3">
    <source>
        <dbReference type="PROSITE" id="PS51462"/>
    </source>
</evidence>
<evidence type="ECO:0000313" key="4">
    <source>
        <dbReference type="EMBL" id="CAG8534347.1"/>
    </source>
</evidence>
<dbReference type="Proteomes" id="UP000789831">
    <property type="component" value="Unassembled WGS sequence"/>
</dbReference>
<comment type="caution">
    <text evidence="4">The sequence shown here is derived from an EMBL/GenBank/DDBJ whole genome shotgun (WGS) entry which is preliminary data.</text>
</comment>
<organism evidence="4 5">
    <name type="scientific">Ambispora gerdemannii</name>
    <dbReference type="NCBI Taxonomy" id="144530"/>
    <lineage>
        <taxon>Eukaryota</taxon>
        <taxon>Fungi</taxon>
        <taxon>Fungi incertae sedis</taxon>
        <taxon>Mucoromycota</taxon>
        <taxon>Glomeromycotina</taxon>
        <taxon>Glomeromycetes</taxon>
        <taxon>Archaeosporales</taxon>
        <taxon>Ambisporaceae</taxon>
        <taxon>Ambispora</taxon>
    </lineage>
</organism>
<evidence type="ECO:0000256" key="1">
    <source>
        <dbReference type="ARBA" id="ARBA00022801"/>
    </source>
</evidence>
<reference evidence="4" key="1">
    <citation type="submission" date="2021-06" db="EMBL/GenBank/DDBJ databases">
        <authorList>
            <person name="Kallberg Y."/>
            <person name="Tangrot J."/>
            <person name="Rosling A."/>
        </authorList>
    </citation>
    <scope>NUCLEOTIDE SEQUENCE</scope>
    <source>
        <strain evidence="4">MT106</strain>
    </source>
</reference>
<dbReference type="AlphaFoldDB" id="A0A9N9AIJ8"/>
<keyword evidence="1 2" id="KW-0378">Hydrolase</keyword>
<evidence type="ECO:0000256" key="2">
    <source>
        <dbReference type="RuleBase" id="RU003476"/>
    </source>
</evidence>
<dbReference type="SUPFAM" id="SSF55811">
    <property type="entry name" value="Nudix"/>
    <property type="match status" value="1"/>
</dbReference>